<protein>
    <submittedName>
        <fullName evidence="2">Uncharacterized protein</fullName>
    </submittedName>
</protein>
<evidence type="ECO:0000256" key="1">
    <source>
        <dbReference type="SAM" id="MobiDB-lite"/>
    </source>
</evidence>
<reference evidence="2" key="2">
    <citation type="journal article" date="2021" name="Genome Biol. Evol.">
        <title>Developing a high-quality reference genome for a parasitic bivalve with doubly uniparental inheritance (Bivalvia: Unionida).</title>
        <authorList>
            <person name="Smith C.H."/>
        </authorList>
    </citation>
    <scope>NUCLEOTIDE SEQUENCE</scope>
    <source>
        <strain evidence="2">CHS0354</strain>
        <tissue evidence="2">Mantle</tissue>
    </source>
</reference>
<proteinExistence type="predicted"/>
<comment type="caution">
    <text evidence="2">The sequence shown here is derived from an EMBL/GenBank/DDBJ whole genome shotgun (WGS) entry which is preliminary data.</text>
</comment>
<gene>
    <name evidence="2" type="ORF">CHS0354_023077</name>
</gene>
<dbReference type="Proteomes" id="UP001195483">
    <property type="component" value="Unassembled WGS sequence"/>
</dbReference>
<evidence type="ECO:0000313" key="2">
    <source>
        <dbReference type="EMBL" id="KAK3580778.1"/>
    </source>
</evidence>
<evidence type="ECO:0000313" key="3">
    <source>
        <dbReference type="Proteomes" id="UP001195483"/>
    </source>
</evidence>
<feature type="region of interest" description="Disordered" evidence="1">
    <location>
        <begin position="15"/>
        <end position="36"/>
    </location>
</feature>
<feature type="non-terminal residue" evidence="2">
    <location>
        <position position="51"/>
    </location>
</feature>
<name>A0AAE0RW59_9BIVA</name>
<dbReference type="EMBL" id="JAEAOA010001395">
    <property type="protein sequence ID" value="KAK3580778.1"/>
    <property type="molecule type" value="Genomic_DNA"/>
</dbReference>
<feature type="compositionally biased region" description="Polar residues" evidence="1">
    <location>
        <begin position="15"/>
        <end position="31"/>
    </location>
</feature>
<organism evidence="2 3">
    <name type="scientific">Potamilus streckersoni</name>
    <dbReference type="NCBI Taxonomy" id="2493646"/>
    <lineage>
        <taxon>Eukaryota</taxon>
        <taxon>Metazoa</taxon>
        <taxon>Spiralia</taxon>
        <taxon>Lophotrochozoa</taxon>
        <taxon>Mollusca</taxon>
        <taxon>Bivalvia</taxon>
        <taxon>Autobranchia</taxon>
        <taxon>Heteroconchia</taxon>
        <taxon>Palaeoheterodonta</taxon>
        <taxon>Unionida</taxon>
        <taxon>Unionoidea</taxon>
        <taxon>Unionidae</taxon>
        <taxon>Ambleminae</taxon>
        <taxon>Lampsilini</taxon>
        <taxon>Potamilus</taxon>
    </lineage>
</organism>
<reference evidence="2" key="1">
    <citation type="journal article" date="2021" name="Genome Biol. Evol.">
        <title>A High-Quality Reference Genome for a Parasitic Bivalve with Doubly Uniparental Inheritance (Bivalvia: Unionida).</title>
        <authorList>
            <person name="Smith C.H."/>
        </authorList>
    </citation>
    <scope>NUCLEOTIDE SEQUENCE</scope>
    <source>
        <strain evidence="2">CHS0354</strain>
    </source>
</reference>
<reference evidence="2" key="3">
    <citation type="submission" date="2023-05" db="EMBL/GenBank/DDBJ databases">
        <authorList>
            <person name="Smith C.H."/>
        </authorList>
    </citation>
    <scope>NUCLEOTIDE SEQUENCE</scope>
    <source>
        <strain evidence="2">CHS0354</strain>
        <tissue evidence="2">Mantle</tissue>
    </source>
</reference>
<accession>A0AAE0RW59</accession>
<dbReference type="AlphaFoldDB" id="A0AAE0RW59"/>
<sequence>MARLFFPDNSRSQSAILANDSSRKTNNSSCTDHIKSDLDNQSETVNSLYYC</sequence>
<keyword evidence="3" id="KW-1185">Reference proteome</keyword>